<accession>A0A9N8ZSM9</accession>
<proteinExistence type="predicted"/>
<organism evidence="1 2">
    <name type="scientific">Ambispora gerdemannii</name>
    <dbReference type="NCBI Taxonomy" id="144530"/>
    <lineage>
        <taxon>Eukaryota</taxon>
        <taxon>Fungi</taxon>
        <taxon>Fungi incertae sedis</taxon>
        <taxon>Mucoromycota</taxon>
        <taxon>Glomeromycotina</taxon>
        <taxon>Glomeromycetes</taxon>
        <taxon>Archaeosporales</taxon>
        <taxon>Ambisporaceae</taxon>
        <taxon>Ambispora</taxon>
    </lineage>
</organism>
<protein>
    <submittedName>
        <fullName evidence="1">8818_t:CDS:1</fullName>
    </submittedName>
</protein>
<comment type="caution">
    <text evidence="1">The sequence shown here is derived from an EMBL/GenBank/DDBJ whole genome shotgun (WGS) entry which is preliminary data.</text>
</comment>
<dbReference type="Proteomes" id="UP000789831">
    <property type="component" value="Unassembled WGS sequence"/>
</dbReference>
<reference evidence="1" key="1">
    <citation type="submission" date="2021-06" db="EMBL/GenBank/DDBJ databases">
        <authorList>
            <person name="Kallberg Y."/>
            <person name="Tangrot J."/>
            <person name="Rosling A."/>
        </authorList>
    </citation>
    <scope>NUCLEOTIDE SEQUENCE</scope>
    <source>
        <strain evidence="1">MT106</strain>
    </source>
</reference>
<dbReference type="OrthoDB" id="2334444at2759"/>
<gene>
    <name evidence="1" type="ORF">AGERDE_LOCUS4468</name>
</gene>
<evidence type="ECO:0000313" key="2">
    <source>
        <dbReference type="Proteomes" id="UP000789831"/>
    </source>
</evidence>
<keyword evidence="2" id="KW-1185">Reference proteome</keyword>
<evidence type="ECO:0000313" key="1">
    <source>
        <dbReference type="EMBL" id="CAG8505464.1"/>
    </source>
</evidence>
<sequence length="91" mass="10597">MGQAHPKPNLYSSDGLVCTNLPPAPRTYSDDFWRQGIVKFSDCDMEALEHFQMAINANLQSEKKLRVIIIRDPNCYVGEEEYVFRRCTLWQ</sequence>
<dbReference type="AlphaFoldDB" id="A0A9N8ZSM9"/>
<name>A0A9N8ZSM9_9GLOM</name>
<dbReference type="EMBL" id="CAJVPL010000516">
    <property type="protein sequence ID" value="CAG8505464.1"/>
    <property type="molecule type" value="Genomic_DNA"/>
</dbReference>